<dbReference type="Proteomes" id="UP001234297">
    <property type="component" value="Chromosome 7"/>
</dbReference>
<dbReference type="EMBL" id="CM056815">
    <property type="protein sequence ID" value="KAJ8629999.1"/>
    <property type="molecule type" value="Genomic_DNA"/>
</dbReference>
<name>A0ACC2LAC6_PERAE</name>
<organism evidence="1 2">
    <name type="scientific">Persea americana</name>
    <name type="common">Avocado</name>
    <dbReference type="NCBI Taxonomy" id="3435"/>
    <lineage>
        <taxon>Eukaryota</taxon>
        <taxon>Viridiplantae</taxon>
        <taxon>Streptophyta</taxon>
        <taxon>Embryophyta</taxon>
        <taxon>Tracheophyta</taxon>
        <taxon>Spermatophyta</taxon>
        <taxon>Magnoliopsida</taxon>
        <taxon>Magnoliidae</taxon>
        <taxon>Laurales</taxon>
        <taxon>Lauraceae</taxon>
        <taxon>Persea</taxon>
    </lineage>
</organism>
<protein>
    <submittedName>
        <fullName evidence="1">Uncharacterized protein</fullName>
    </submittedName>
</protein>
<comment type="caution">
    <text evidence="1">The sequence shown here is derived from an EMBL/GenBank/DDBJ whole genome shotgun (WGS) entry which is preliminary data.</text>
</comment>
<keyword evidence="2" id="KW-1185">Reference proteome</keyword>
<proteinExistence type="predicted"/>
<sequence>MLRQGLKPSQFTFASLLKASGAAQSSERGRQVYAFFVKYGYDLNVYVGSSLLVMYARYGEMKEANLVFYGLSYKNEVSCNALIARQVVGYVPDTNYVLLFVDQQEREAKLQYHSEKLALAFALLNTPPGATIRIKKNIRMCGDCHSAIKFVSMVMEREIVVRDTNRFHHFSNGFCSCGHYCVFEMLSLGACNMIICGLGSAILERNNISHNFNASIRLLLGIESEA</sequence>
<gene>
    <name evidence="1" type="ORF">MRB53_023322</name>
</gene>
<accession>A0ACC2LAC6</accession>
<evidence type="ECO:0000313" key="2">
    <source>
        <dbReference type="Proteomes" id="UP001234297"/>
    </source>
</evidence>
<reference evidence="1 2" key="1">
    <citation type="journal article" date="2022" name="Hortic Res">
        <title>A haplotype resolved chromosomal level avocado genome allows analysis of novel avocado genes.</title>
        <authorList>
            <person name="Nath O."/>
            <person name="Fletcher S.J."/>
            <person name="Hayward A."/>
            <person name="Shaw L.M."/>
            <person name="Masouleh A.K."/>
            <person name="Furtado A."/>
            <person name="Henry R.J."/>
            <person name="Mitter N."/>
        </authorList>
    </citation>
    <scope>NUCLEOTIDE SEQUENCE [LARGE SCALE GENOMIC DNA]</scope>
    <source>
        <strain evidence="2">cv. Hass</strain>
    </source>
</reference>
<evidence type="ECO:0000313" key="1">
    <source>
        <dbReference type="EMBL" id="KAJ8629999.1"/>
    </source>
</evidence>